<evidence type="ECO:0000256" key="1">
    <source>
        <dbReference type="ARBA" id="ARBA00004123"/>
    </source>
</evidence>
<keyword evidence="7 9" id="KW-0408">Iron</keyword>
<evidence type="ECO:0000256" key="6">
    <source>
        <dbReference type="ARBA" id="ARBA00022723"/>
    </source>
</evidence>
<dbReference type="Proteomes" id="UP001420932">
    <property type="component" value="Unassembled WGS sequence"/>
</dbReference>
<reference evidence="11 12" key="1">
    <citation type="submission" date="2024-01" db="EMBL/GenBank/DDBJ databases">
        <title>Genome assemblies of Stephania.</title>
        <authorList>
            <person name="Yang L."/>
        </authorList>
    </citation>
    <scope>NUCLEOTIDE SEQUENCE [LARGE SCALE GENOMIC DNA]</scope>
    <source>
        <strain evidence="11">YNDBR</strain>
        <tissue evidence="11">Leaf</tissue>
    </source>
</reference>
<keyword evidence="6 9" id="KW-0479">Metal-binding</keyword>
<evidence type="ECO:0000256" key="5">
    <source>
        <dbReference type="ARBA" id="ARBA00022617"/>
    </source>
</evidence>
<feature type="domain" description="Globin" evidence="10">
    <location>
        <begin position="124"/>
        <end position="230"/>
    </location>
</feature>
<dbReference type="PANTHER" id="PTHR22924:SF92">
    <property type="entry name" value="NON-SYMBIOTIC HEMOGLOBIN 2"/>
    <property type="match status" value="1"/>
</dbReference>
<dbReference type="InterPro" id="IPR019824">
    <property type="entry name" value="Leghaemoglobin_Fe_BS"/>
</dbReference>
<dbReference type="GO" id="GO:0019825">
    <property type="term" value="F:oxygen binding"/>
    <property type="evidence" value="ECO:0007669"/>
    <property type="project" value="InterPro"/>
</dbReference>
<dbReference type="GO" id="GO:0005634">
    <property type="term" value="C:nucleus"/>
    <property type="evidence" value="ECO:0007669"/>
    <property type="project" value="UniProtKB-SubCell"/>
</dbReference>
<dbReference type="GO" id="GO:0020037">
    <property type="term" value="F:heme binding"/>
    <property type="evidence" value="ECO:0007669"/>
    <property type="project" value="InterPro"/>
</dbReference>
<evidence type="ECO:0000313" key="12">
    <source>
        <dbReference type="Proteomes" id="UP001420932"/>
    </source>
</evidence>
<evidence type="ECO:0000256" key="8">
    <source>
        <dbReference type="ARBA" id="ARBA00023242"/>
    </source>
</evidence>
<dbReference type="EMBL" id="JBBNAF010000001">
    <property type="protein sequence ID" value="KAK9168506.1"/>
    <property type="molecule type" value="Genomic_DNA"/>
</dbReference>
<dbReference type="PROSITE" id="PS01033">
    <property type="entry name" value="GLOBIN"/>
    <property type="match status" value="3"/>
</dbReference>
<feature type="domain" description="Globin" evidence="10">
    <location>
        <begin position="232"/>
        <end position="381"/>
    </location>
</feature>
<dbReference type="Pfam" id="PF00042">
    <property type="entry name" value="Globin"/>
    <property type="match status" value="3"/>
</dbReference>
<dbReference type="AlphaFoldDB" id="A0AAP0QA40"/>
<dbReference type="InterPro" id="IPR001032">
    <property type="entry name" value="Leghaemoglobin-like"/>
</dbReference>
<name>A0AAP0QA40_9MAGN</name>
<evidence type="ECO:0000256" key="7">
    <source>
        <dbReference type="ARBA" id="ARBA00023004"/>
    </source>
</evidence>
<evidence type="ECO:0000256" key="2">
    <source>
        <dbReference type="ARBA" id="ARBA00004496"/>
    </source>
</evidence>
<dbReference type="InterPro" id="IPR009050">
    <property type="entry name" value="Globin-like_sf"/>
</dbReference>
<protein>
    <recommendedName>
        <fullName evidence="10">Globin domain-containing protein</fullName>
    </recommendedName>
</protein>
<evidence type="ECO:0000256" key="4">
    <source>
        <dbReference type="ARBA" id="ARBA00022490"/>
    </source>
</evidence>
<comment type="caution">
    <text evidence="11">The sequence shown here is derived from an EMBL/GenBank/DDBJ whole genome shotgun (WGS) entry which is preliminary data.</text>
</comment>
<accession>A0AAP0QA40</accession>
<dbReference type="InterPro" id="IPR000971">
    <property type="entry name" value="Globin"/>
</dbReference>
<keyword evidence="5 9" id="KW-0349">Heme</keyword>
<sequence length="401" mass="44615">MKLDIPNLSLRFFTTILEIAPAAKGMFSFLKDSDEIPQNNPKLKAHAVKVFKMTCEAAIQLYEKGEIVITDSTLKYLGSVHLKKDCERSTLRTVKHAIGEKWNEGMSLAWGEAYDELAAAIKAEMRAQEAALVKESWEIMKQNIPDLSLSFFTTILEIAPAAKGMFSFLRDSNEIPQNNPKLKAHAVKVFKLIVKEALLRTIKGALGEKWNEEMCNAWGEAYDRLAAAIKAEMRAQQEALVKESWETMKEDIPGFSLQFFTTILEIAPAAKGLFSFLKDSNEVPQNNPKLKAHAVKVFKLTCESAIQLREKGEIVLPESTLKHLGSVHLSKGVIDAHFEVVKEALLRTVKEAVGSKWSEEMKCAWGEAYDQLATAIKDEMKAAAAADQLSSNLDQAVQITA</sequence>
<gene>
    <name evidence="11" type="ORF">Syun_000646</name>
</gene>
<dbReference type="SUPFAM" id="SSF46458">
    <property type="entry name" value="Globin-like"/>
    <property type="match status" value="3"/>
</dbReference>
<evidence type="ECO:0000259" key="10">
    <source>
        <dbReference type="PROSITE" id="PS01033"/>
    </source>
</evidence>
<dbReference type="InterPro" id="IPR012292">
    <property type="entry name" value="Globin/Proto"/>
</dbReference>
<dbReference type="GO" id="GO:0046872">
    <property type="term" value="F:metal ion binding"/>
    <property type="evidence" value="ECO:0007669"/>
    <property type="project" value="UniProtKB-KW"/>
</dbReference>
<evidence type="ECO:0000256" key="9">
    <source>
        <dbReference type="RuleBase" id="RU000625"/>
    </source>
</evidence>
<comment type="similarity">
    <text evidence="3 9">Belongs to the plant globin family.</text>
</comment>
<dbReference type="PRINTS" id="PR00188">
    <property type="entry name" value="PLANTGLOBIN"/>
</dbReference>
<dbReference type="PROSITE" id="PS00208">
    <property type="entry name" value="PLANT_GLOBIN"/>
    <property type="match status" value="3"/>
</dbReference>
<dbReference type="CDD" id="cd08923">
    <property type="entry name" value="class1-2_nsHbs_Lbs"/>
    <property type="match status" value="1"/>
</dbReference>
<evidence type="ECO:0000256" key="3">
    <source>
        <dbReference type="ARBA" id="ARBA00007609"/>
    </source>
</evidence>
<keyword evidence="12" id="KW-1185">Reference proteome</keyword>
<keyword evidence="4" id="KW-0963">Cytoplasm</keyword>
<feature type="domain" description="Globin" evidence="10">
    <location>
        <begin position="1"/>
        <end position="122"/>
    </location>
</feature>
<dbReference type="Gene3D" id="1.10.490.10">
    <property type="entry name" value="Globins"/>
    <property type="match status" value="4"/>
</dbReference>
<proteinExistence type="inferred from homology"/>
<organism evidence="11 12">
    <name type="scientific">Stephania yunnanensis</name>
    <dbReference type="NCBI Taxonomy" id="152371"/>
    <lineage>
        <taxon>Eukaryota</taxon>
        <taxon>Viridiplantae</taxon>
        <taxon>Streptophyta</taxon>
        <taxon>Embryophyta</taxon>
        <taxon>Tracheophyta</taxon>
        <taxon>Spermatophyta</taxon>
        <taxon>Magnoliopsida</taxon>
        <taxon>Ranunculales</taxon>
        <taxon>Menispermaceae</taxon>
        <taxon>Menispermoideae</taxon>
        <taxon>Cissampelideae</taxon>
        <taxon>Stephania</taxon>
    </lineage>
</organism>
<keyword evidence="8" id="KW-0539">Nucleus</keyword>
<dbReference type="GO" id="GO:0005737">
    <property type="term" value="C:cytoplasm"/>
    <property type="evidence" value="ECO:0007669"/>
    <property type="project" value="UniProtKB-SubCell"/>
</dbReference>
<evidence type="ECO:0000313" key="11">
    <source>
        <dbReference type="EMBL" id="KAK9168506.1"/>
    </source>
</evidence>
<dbReference type="PANTHER" id="PTHR22924">
    <property type="entry name" value="LEGHEMOGLOBIN-RELATED"/>
    <property type="match status" value="1"/>
</dbReference>
<comment type="subcellular location">
    <subcellularLocation>
        <location evidence="2">Cytoplasm</location>
    </subcellularLocation>
    <subcellularLocation>
        <location evidence="1">Nucleus</location>
    </subcellularLocation>
</comment>